<name>A0AAD8FXL9_ACIOX</name>
<dbReference type="EMBL" id="JAGXEW010000019">
    <property type="protein sequence ID" value="KAK1161025.1"/>
    <property type="molecule type" value="Genomic_DNA"/>
</dbReference>
<reference evidence="1" key="1">
    <citation type="submission" date="2022-02" db="EMBL/GenBank/DDBJ databases">
        <title>Atlantic sturgeon de novo genome assembly.</title>
        <authorList>
            <person name="Stock M."/>
            <person name="Klopp C."/>
            <person name="Guiguen Y."/>
            <person name="Cabau C."/>
            <person name="Parinello H."/>
            <person name="Santidrian Yebra-Pimentel E."/>
            <person name="Kuhl H."/>
            <person name="Dirks R.P."/>
            <person name="Guessner J."/>
            <person name="Wuertz S."/>
            <person name="Du K."/>
            <person name="Schartl M."/>
        </authorList>
    </citation>
    <scope>NUCLEOTIDE SEQUENCE</scope>
    <source>
        <strain evidence="1">STURGEONOMICS-FGT-2020</strain>
        <tissue evidence="1">Whole blood</tissue>
    </source>
</reference>
<evidence type="ECO:0000313" key="2">
    <source>
        <dbReference type="Proteomes" id="UP001230051"/>
    </source>
</evidence>
<protein>
    <submittedName>
        <fullName evidence="1">Uncharacterized protein</fullName>
    </submittedName>
</protein>
<proteinExistence type="predicted"/>
<comment type="caution">
    <text evidence="1">The sequence shown here is derived from an EMBL/GenBank/DDBJ whole genome shotgun (WGS) entry which is preliminary data.</text>
</comment>
<evidence type="ECO:0000313" key="1">
    <source>
        <dbReference type="EMBL" id="KAK1161025.1"/>
    </source>
</evidence>
<organism evidence="1 2">
    <name type="scientific">Acipenser oxyrinchus oxyrinchus</name>
    <dbReference type="NCBI Taxonomy" id="40147"/>
    <lineage>
        <taxon>Eukaryota</taxon>
        <taxon>Metazoa</taxon>
        <taxon>Chordata</taxon>
        <taxon>Craniata</taxon>
        <taxon>Vertebrata</taxon>
        <taxon>Euteleostomi</taxon>
        <taxon>Actinopterygii</taxon>
        <taxon>Chondrostei</taxon>
        <taxon>Acipenseriformes</taxon>
        <taxon>Acipenseridae</taxon>
        <taxon>Acipenser</taxon>
    </lineage>
</organism>
<accession>A0AAD8FXL9</accession>
<gene>
    <name evidence="1" type="ORF">AOXY_G19898</name>
</gene>
<keyword evidence="2" id="KW-1185">Reference proteome</keyword>
<dbReference type="Proteomes" id="UP001230051">
    <property type="component" value="Unassembled WGS sequence"/>
</dbReference>
<dbReference type="AlphaFoldDB" id="A0AAD8FXL9"/>
<sequence>MILDSQPINWPFIHFCVRCQNSKIHGAQYLQVCCSKYVQHSTALLGQVSMCTGQEEAWVHREQSNGNQNDLFSFKVP</sequence>